<dbReference type="PROSITE" id="PS50893">
    <property type="entry name" value="ABC_TRANSPORTER_2"/>
    <property type="match status" value="2"/>
</dbReference>
<keyword evidence="13" id="KW-1185">Reference proteome</keyword>
<comment type="function">
    <text evidence="10">Probably part of an ABC transporter complex. Responsible for energy coupling to the transport system.</text>
</comment>
<dbReference type="KEGG" id="piv:NCTC13079_01455"/>
<feature type="domain" description="ABC transporter" evidence="11">
    <location>
        <begin position="259"/>
        <end position="459"/>
    </location>
</feature>
<evidence type="ECO:0000256" key="2">
    <source>
        <dbReference type="ARBA" id="ARBA00005417"/>
    </source>
</evidence>
<dbReference type="InterPro" id="IPR003439">
    <property type="entry name" value="ABC_transporter-like_ATP-bd"/>
</dbReference>
<dbReference type="InterPro" id="IPR003593">
    <property type="entry name" value="AAA+_ATPase"/>
</dbReference>
<dbReference type="GO" id="GO:0042626">
    <property type="term" value="F:ATPase-coupled transmembrane transporter activity"/>
    <property type="evidence" value="ECO:0007669"/>
    <property type="project" value="TreeGrafter"/>
</dbReference>
<dbReference type="Proteomes" id="UP000269544">
    <property type="component" value="Chromosome"/>
</dbReference>
<dbReference type="InterPro" id="IPR017871">
    <property type="entry name" value="ABC_transporter-like_CS"/>
</dbReference>
<evidence type="ECO:0000313" key="13">
    <source>
        <dbReference type="Proteomes" id="UP000269544"/>
    </source>
</evidence>
<dbReference type="RefSeq" id="WP_126466151.1">
    <property type="nucleotide sequence ID" value="NZ_LR134523.1"/>
</dbReference>
<feature type="domain" description="ABC transporter" evidence="11">
    <location>
        <begin position="2"/>
        <end position="240"/>
    </location>
</feature>
<dbReference type="InterPro" id="IPR050095">
    <property type="entry name" value="ECF_ABC_transporter_ATP-bd"/>
</dbReference>
<evidence type="ECO:0000256" key="10">
    <source>
        <dbReference type="ARBA" id="ARBA00025157"/>
    </source>
</evidence>
<comment type="subcellular location">
    <subcellularLocation>
        <location evidence="1">Cell membrane</location>
        <topology evidence="1">Peripheral membrane protein</topology>
    </subcellularLocation>
</comment>
<comment type="similarity">
    <text evidence="2">Belongs to the ABC transporter superfamily.</text>
</comment>
<protein>
    <submittedName>
        <fullName evidence="12">HMP/thiamine import ATP-binding protein YkoD</fullName>
        <ecNumber evidence="12">3.6.3.-</ecNumber>
    </submittedName>
</protein>
<reference evidence="12 13" key="1">
    <citation type="submission" date="2018-12" db="EMBL/GenBank/DDBJ databases">
        <authorList>
            <consortium name="Pathogen Informatics"/>
        </authorList>
    </citation>
    <scope>NUCLEOTIDE SEQUENCE [LARGE SCALE GENOMIC DNA]</scope>
    <source>
        <strain evidence="12 13">NCTC13079</strain>
    </source>
</reference>
<name>A0A3S4YLS2_9FIRM</name>
<keyword evidence="5" id="KW-0677">Repeat</keyword>
<dbReference type="GO" id="GO:0016887">
    <property type="term" value="F:ATP hydrolysis activity"/>
    <property type="evidence" value="ECO:0007669"/>
    <property type="project" value="InterPro"/>
</dbReference>
<dbReference type="Gene3D" id="3.40.50.300">
    <property type="entry name" value="P-loop containing nucleotide triphosphate hydrolases"/>
    <property type="match status" value="2"/>
</dbReference>
<evidence type="ECO:0000256" key="6">
    <source>
        <dbReference type="ARBA" id="ARBA00022741"/>
    </source>
</evidence>
<dbReference type="InterPro" id="IPR027417">
    <property type="entry name" value="P-loop_NTPase"/>
</dbReference>
<keyword evidence="12" id="KW-0378">Hydrolase</keyword>
<evidence type="ECO:0000256" key="7">
    <source>
        <dbReference type="ARBA" id="ARBA00022840"/>
    </source>
</evidence>
<dbReference type="CDD" id="cd03225">
    <property type="entry name" value="ABC_cobalt_CbiO_domain1"/>
    <property type="match status" value="1"/>
</dbReference>
<dbReference type="GO" id="GO:0043190">
    <property type="term" value="C:ATP-binding cassette (ABC) transporter complex"/>
    <property type="evidence" value="ECO:0007669"/>
    <property type="project" value="TreeGrafter"/>
</dbReference>
<keyword evidence="6" id="KW-0547">Nucleotide-binding</keyword>
<evidence type="ECO:0000256" key="4">
    <source>
        <dbReference type="ARBA" id="ARBA00022475"/>
    </source>
</evidence>
<gene>
    <name evidence="12" type="primary">ykoD</name>
    <name evidence="12" type="ORF">NCTC13079_01455</name>
</gene>
<keyword evidence="3" id="KW-0813">Transport</keyword>
<accession>A0A3S4YLS2</accession>
<dbReference type="SMART" id="SM00382">
    <property type="entry name" value="AAA"/>
    <property type="match status" value="2"/>
</dbReference>
<dbReference type="PANTHER" id="PTHR43553">
    <property type="entry name" value="HEAVY METAL TRANSPORTER"/>
    <property type="match status" value="1"/>
</dbReference>
<evidence type="ECO:0000256" key="8">
    <source>
        <dbReference type="ARBA" id="ARBA00022967"/>
    </source>
</evidence>
<evidence type="ECO:0000256" key="5">
    <source>
        <dbReference type="ARBA" id="ARBA00022737"/>
    </source>
</evidence>
<evidence type="ECO:0000313" key="12">
    <source>
        <dbReference type="EMBL" id="VEJ36251.1"/>
    </source>
</evidence>
<dbReference type="AlphaFoldDB" id="A0A3S4YLS2"/>
<dbReference type="PROSITE" id="PS00211">
    <property type="entry name" value="ABC_TRANSPORTER_1"/>
    <property type="match status" value="1"/>
</dbReference>
<evidence type="ECO:0000259" key="11">
    <source>
        <dbReference type="PROSITE" id="PS50893"/>
    </source>
</evidence>
<dbReference type="EMBL" id="LR134523">
    <property type="protein sequence ID" value="VEJ36251.1"/>
    <property type="molecule type" value="Genomic_DNA"/>
</dbReference>
<dbReference type="PANTHER" id="PTHR43553:SF23">
    <property type="entry name" value="ABC TRANSPORTER ATP-BINDING COMPONENT"/>
    <property type="match status" value="1"/>
</dbReference>
<proteinExistence type="inferred from homology"/>
<dbReference type="GO" id="GO:0005524">
    <property type="term" value="F:ATP binding"/>
    <property type="evidence" value="ECO:0007669"/>
    <property type="project" value="UniProtKB-KW"/>
</dbReference>
<organism evidence="12 13">
    <name type="scientific">Aedoeadaptatus ivorii</name>
    <dbReference type="NCBI Taxonomy" id="54006"/>
    <lineage>
        <taxon>Bacteria</taxon>
        <taxon>Bacillati</taxon>
        <taxon>Bacillota</taxon>
        <taxon>Tissierellia</taxon>
        <taxon>Tissierellales</taxon>
        <taxon>Peptoniphilaceae</taxon>
        <taxon>Aedoeadaptatus</taxon>
    </lineage>
</organism>
<dbReference type="Pfam" id="PF00005">
    <property type="entry name" value="ABC_tran"/>
    <property type="match status" value="2"/>
</dbReference>
<keyword evidence="8" id="KW-1278">Translocase</keyword>
<evidence type="ECO:0000256" key="3">
    <source>
        <dbReference type="ARBA" id="ARBA00022448"/>
    </source>
</evidence>
<keyword evidence="9" id="KW-0472">Membrane</keyword>
<keyword evidence="4" id="KW-1003">Cell membrane</keyword>
<dbReference type="EC" id="3.6.3.-" evidence="12"/>
<dbReference type="SUPFAM" id="SSF52540">
    <property type="entry name" value="P-loop containing nucleoside triphosphate hydrolases"/>
    <property type="match status" value="2"/>
</dbReference>
<evidence type="ECO:0000256" key="9">
    <source>
        <dbReference type="ARBA" id="ARBA00023136"/>
    </source>
</evidence>
<dbReference type="InterPro" id="IPR015856">
    <property type="entry name" value="ABC_transpr_CbiO/EcfA_su"/>
</dbReference>
<sequence length="461" mass="51711">MVEIENLSLAYAPKTPVLSDISLSVRKGECLLIAGKSGSGKSSLIHVCNGLAAEFLGAKIEGSVQIGTRDIQEMPIYEVGQIVSSVFQNPKTHFFNVDTTLELVFFLENIGLSRDDMRKRLADMLALFPIRHLMDRDIFKLSGGEKQILCVAAAYIAGTEVIVFDEPTANLDAHYTRVLVEMLRQLKEQNVTLILAEHRMHDVAALADRVLLLEGGRVDAVLDRDRFWALDEDVLGAKGIRSRKRPVLACKKLPERGALHIRQLKISLGKRRGIDMRNMFFEKGRVYGIVGRNGCGKSTFLRALIGVERTLKDEIFYENKRLTKTERIAMSGLVMQDVHRQLFAETVEKEITLGGAYEKQRLDQILGELDLEPLRLRHPHSLSGGEKQRVAVATALYRDVPLLFFDEPTSGMDYENMLRIAESIAWAASSERIVFVVSHDIDFLNIVADGVVDMEVYQIGE</sequence>
<dbReference type="OrthoDB" id="501320at2"/>
<evidence type="ECO:0000256" key="1">
    <source>
        <dbReference type="ARBA" id="ARBA00004202"/>
    </source>
</evidence>
<keyword evidence="7 12" id="KW-0067">ATP-binding</keyword>